<feature type="compositionally biased region" description="Basic and acidic residues" evidence="1">
    <location>
        <begin position="31"/>
        <end position="46"/>
    </location>
</feature>
<organism evidence="2 3">
    <name type="scientific">Microbispora amethystogenes</name>
    <dbReference type="NCBI Taxonomy" id="1427754"/>
    <lineage>
        <taxon>Bacteria</taxon>
        <taxon>Bacillati</taxon>
        <taxon>Actinomycetota</taxon>
        <taxon>Actinomycetes</taxon>
        <taxon>Streptosporangiales</taxon>
        <taxon>Streptosporangiaceae</taxon>
        <taxon>Microbispora</taxon>
    </lineage>
</organism>
<accession>A0ABQ4FIK4</accession>
<protein>
    <submittedName>
        <fullName evidence="2">Uncharacterized protein</fullName>
    </submittedName>
</protein>
<proteinExistence type="predicted"/>
<evidence type="ECO:0000256" key="1">
    <source>
        <dbReference type="SAM" id="MobiDB-lite"/>
    </source>
</evidence>
<dbReference type="EMBL" id="BOOB01000037">
    <property type="protein sequence ID" value="GIH34635.1"/>
    <property type="molecule type" value="Genomic_DNA"/>
</dbReference>
<name>A0ABQ4FIK4_9ACTN</name>
<sequence length="69" mass="7320">MREVTGRRALRGEGLATVTGAGTRETPPGDAVERHCREAPPSRDEVPALSSPVRGVSLRVSATTLRDIP</sequence>
<dbReference type="Proteomes" id="UP000651728">
    <property type="component" value="Unassembled WGS sequence"/>
</dbReference>
<evidence type="ECO:0000313" key="3">
    <source>
        <dbReference type="Proteomes" id="UP000651728"/>
    </source>
</evidence>
<reference evidence="2 3" key="1">
    <citation type="submission" date="2021-01" db="EMBL/GenBank/DDBJ databases">
        <title>Whole genome shotgun sequence of Microbispora amethystogenes NBRC 101907.</title>
        <authorList>
            <person name="Komaki H."/>
            <person name="Tamura T."/>
        </authorList>
    </citation>
    <scope>NUCLEOTIDE SEQUENCE [LARGE SCALE GENOMIC DNA]</scope>
    <source>
        <strain evidence="2 3">NBRC 101907</strain>
    </source>
</reference>
<feature type="region of interest" description="Disordered" evidence="1">
    <location>
        <begin position="1"/>
        <end position="51"/>
    </location>
</feature>
<gene>
    <name evidence="2" type="ORF">Mam01_47990</name>
</gene>
<keyword evidence="3" id="KW-1185">Reference proteome</keyword>
<evidence type="ECO:0000313" key="2">
    <source>
        <dbReference type="EMBL" id="GIH34635.1"/>
    </source>
</evidence>
<comment type="caution">
    <text evidence="2">The sequence shown here is derived from an EMBL/GenBank/DDBJ whole genome shotgun (WGS) entry which is preliminary data.</text>
</comment>